<dbReference type="RefSeq" id="WP_190044020.1">
    <property type="nucleotide sequence ID" value="NZ_BNBE01000003.1"/>
</dbReference>
<reference evidence="2" key="2">
    <citation type="submission" date="2020-09" db="EMBL/GenBank/DDBJ databases">
        <authorList>
            <person name="Sun Q."/>
            <person name="Ohkuma M."/>
        </authorList>
    </citation>
    <scope>NUCLEOTIDE SEQUENCE</scope>
    <source>
        <strain evidence="2">JCM 4122</strain>
    </source>
</reference>
<evidence type="ECO:0000256" key="1">
    <source>
        <dbReference type="SAM" id="MobiDB-lite"/>
    </source>
</evidence>
<evidence type="ECO:0000313" key="3">
    <source>
        <dbReference type="Proteomes" id="UP000632849"/>
    </source>
</evidence>
<protein>
    <submittedName>
        <fullName evidence="2">Uncharacterized protein</fullName>
    </submittedName>
</protein>
<accession>A0A919BXA5</accession>
<dbReference type="AlphaFoldDB" id="A0A919BXA5"/>
<evidence type="ECO:0000313" key="2">
    <source>
        <dbReference type="EMBL" id="GHG21117.1"/>
    </source>
</evidence>
<dbReference type="Proteomes" id="UP000632849">
    <property type="component" value="Unassembled WGS sequence"/>
</dbReference>
<reference evidence="2" key="1">
    <citation type="journal article" date="2014" name="Int. J. Syst. Evol. Microbiol.">
        <title>Complete genome sequence of Corynebacterium casei LMG S-19264T (=DSM 44701T), isolated from a smear-ripened cheese.</title>
        <authorList>
            <consortium name="US DOE Joint Genome Institute (JGI-PGF)"/>
            <person name="Walter F."/>
            <person name="Albersmeier A."/>
            <person name="Kalinowski J."/>
            <person name="Ruckert C."/>
        </authorList>
    </citation>
    <scope>NUCLEOTIDE SEQUENCE</scope>
    <source>
        <strain evidence="2">JCM 4122</strain>
    </source>
</reference>
<sequence>MGRHDSTTLTAATRRPAEPVARAAGSPRAEARAPRPGTGTLPSPDGTPRPDAPAGAGITSPTRVLRLDVIETARIGSDIRFPAVPTVKGA</sequence>
<proteinExistence type="predicted"/>
<feature type="region of interest" description="Disordered" evidence="1">
    <location>
        <begin position="1"/>
        <end position="61"/>
    </location>
</feature>
<name>A0A919BXA5_STRFL</name>
<keyword evidence="3" id="KW-1185">Reference proteome</keyword>
<gene>
    <name evidence="2" type="ORF">GCM10017667_65640</name>
</gene>
<dbReference type="EMBL" id="BNBE01000003">
    <property type="protein sequence ID" value="GHG21117.1"/>
    <property type="molecule type" value="Genomic_DNA"/>
</dbReference>
<organism evidence="2 3">
    <name type="scientific">Streptomyces filamentosus</name>
    <name type="common">Streptomyces roseosporus</name>
    <dbReference type="NCBI Taxonomy" id="67294"/>
    <lineage>
        <taxon>Bacteria</taxon>
        <taxon>Bacillati</taxon>
        <taxon>Actinomycetota</taxon>
        <taxon>Actinomycetes</taxon>
        <taxon>Kitasatosporales</taxon>
        <taxon>Streptomycetaceae</taxon>
        <taxon>Streptomyces</taxon>
    </lineage>
</organism>
<comment type="caution">
    <text evidence="2">The sequence shown here is derived from an EMBL/GenBank/DDBJ whole genome shotgun (WGS) entry which is preliminary data.</text>
</comment>